<protein>
    <recommendedName>
        <fullName evidence="4">FAR-17a/AIG1-like protein</fullName>
    </recommendedName>
</protein>
<dbReference type="RefSeq" id="WP_130504560.1">
    <property type="nucleotide sequence ID" value="NZ_SHLC01000001.1"/>
</dbReference>
<dbReference type="NCBIfam" id="NF038065">
    <property type="entry name" value="Pr6Pr"/>
    <property type="match status" value="1"/>
</dbReference>
<name>A0A4Q8AHY5_9MICO</name>
<gene>
    <name evidence="2" type="ORF">EV379_0257</name>
</gene>
<keyword evidence="3" id="KW-1185">Reference proteome</keyword>
<sequence>MKILFASLRSIAAAAIVVAIVAQFMSTASGTEINPFNFFGYFTIQGNIIAAAAFALSAIFIFGKRAQPRWLSYLRALATVIMAIVGIVYNTLLADAGLDGAFNVPWSNDILHIWIPIYAVADWVLFGDRIKLPFARLWVMLIYPVIWLVVVLIRGANDGWVPYPFLDPASGYASVAVYAMIISAITILFGYGAYAVTRIKILKP</sequence>
<feature type="transmembrane region" description="Helical" evidence="1">
    <location>
        <begin position="40"/>
        <end position="62"/>
    </location>
</feature>
<accession>A0A4Q8AHY5</accession>
<organism evidence="2 3">
    <name type="scientific">Microterricola gilva</name>
    <dbReference type="NCBI Taxonomy" id="393267"/>
    <lineage>
        <taxon>Bacteria</taxon>
        <taxon>Bacillati</taxon>
        <taxon>Actinomycetota</taxon>
        <taxon>Actinomycetes</taxon>
        <taxon>Micrococcales</taxon>
        <taxon>Microbacteriaceae</taxon>
        <taxon>Microterricola</taxon>
    </lineage>
</organism>
<dbReference type="Proteomes" id="UP000291483">
    <property type="component" value="Unassembled WGS sequence"/>
</dbReference>
<evidence type="ECO:0000313" key="2">
    <source>
        <dbReference type="EMBL" id="RZU63968.1"/>
    </source>
</evidence>
<dbReference type="InterPro" id="IPR049713">
    <property type="entry name" value="Pr6Pr-like"/>
</dbReference>
<evidence type="ECO:0000313" key="3">
    <source>
        <dbReference type="Proteomes" id="UP000291483"/>
    </source>
</evidence>
<feature type="transmembrane region" description="Helical" evidence="1">
    <location>
        <begin position="74"/>
        <end position="94"/>
    </location>
</feature>
<keyword evidence="1" id="KW-1133">Transmembrane helix</keyword>
<proteinExistence type="predicted"/>
<keyword evidence="1" id="KW-0812">Transmembrane</keyword>
<dbReference type="OrthoDB" id="9809977at2"/>
<reference evidence="2 3" key="1">
    <citation type="submission" date="2019-02" db="EMBL/GenBank/DDBJ databases">
        <title>Sequencing the genomes of 1000 actinobacteria strains.</title>
        <authorList>
            <person name="Klenk H.-P."/>
        </authorList>
    </citation>
    <scope>NUCLEOTIDE SEQUENCE [LARGE SCALE GENOMIC DNA]</scope>
    <source>
        <strain evidence="2 3">DSM 18319</strain>
    </source>
</reference>
<feature type="transmembrane region" description="Helical" evidence="1">
    <location>
        <begin position="106"/>
        <end position="125"/>
    </location>
</feature>
<dbReference type="EMBL" id="SHLC01000001">
    <property type="protein sequence ID" value="RZU63968.1"/>
    <property type="molecule type" value="Genomic_DNA"/>
</dbReference>
<evidence type="ECO:0000256" key="1">
    <source>
        <dbReference type="SAM" id="Phobius"/>
    </source>
</evidence>
<keyword evidence="1" id="KW-0472">Membrane</keyword>
<dbReference type="AlphaFoldDB" id="A0A4Q8AHY5"/>
<evidence type="ECO:0008006" key="4">
    <source>
        <dbReference type="Google" id="ProtNLM"/>
    </source>
</evidence>
<comment type="caution">
    <text evidence="2">The sequence shown here is derived from an EMBL/GenBank/DDBJ whole genome shotgun (WGS) entry which is preliminary data.</text>
</comment>
<feature type="transmembrane region" description="Helical" evidence="1">
    <location>
        <begin position="176"/>
        <end position="196"/>
    </location>
</feature>
<feature type="transmembrane region" description="Helical" evidence="1">
    <location>
        <begin position="137"/>
        <end position="156"/>
    </location>
</feature>